<evidence type="ECO:0000256" key="1">
    <source>
        <dbReference type="SAM" id="MobiDB-lite"/>
    </source>
</evidence>
<dbReference type="Proteomes" id="UP001344906">
    <property type="component" value="Unassembled WGS sequence"/>
</dbReference>
<accession>A0ABQ6G4H3</accession>
<evidence type="ECO:0008006" key="4">
    <source>
        <dbReference type="Google" id="ProtNLM"/>
    </source>
</evidence>
<protein>
    <recommendedName>
        <fullName evidence="4">DUF1490 domain-containing protein</fullName>
    </recommendedName>
</protein>
<comment type="caution">
    <text evidence="2">The sequence shown here is derived from an EMBL/GenBank/DDBJ whole genome shotgun (WGS) entry which is preliminary data.</text>
</comment>
<organism evidence="2 3">
    <name type="scientific">Dictyobacter halimunensis</name>
    <dbReference type="NCBI Taxonomy" id="3026934"/>
    <lineage>
        <taxon>Bacteria</taxon>
        <taxon>Bacillati</taxon>
        <taxon>Chloroflexota</taxon>
        <taxon>Ktedonobacteria</taxon>
        <taxon>Ktedonobacterales</taxon>
        <taxon>Dictyobacteraceae</taxon>
        <taxon>Dictyobacter</taxon>
    </lineage>
</organism>
<name>A0ABQ6G4H3_9CHLR</name>
<feature type="region of interest" description="Disordered" evidence="1">
    <location>
        <begin position="60"/>
        <end position="109"/>
    </location>
</feature>
<dbReference type="EMBL" id="BSRI01000002">
    <property type="protein sequence ID" value="GLV60780.1"/>
    <property type="molecule type" value="Genomic_DNA"/>
</dbReference>
<sequence>MEPADFVEPEIAVTAAITAAICSPRARKAMRKGLVYGIAGVLTAGDVVTSFARSMRQGVEQTGNGRAAATAVKEEAAQPSKKAEVAEPEAAAEPQRKATKKKETGGKSA</sequence>
<feature type="compositionally biased region" description="Basic and acidic residues" evidence="1">
    <location>
        <begin position="72"/>
        <end position="85"/>
    </location>
</feature>
<reference evidence="2 3" key="1">
    <citation type="submission" date="2023-02" db="EMBL/GenBank/DDBJ databases">
        <title>Dictyobacter halimunensis sp. nov., a new member of the class Ktedonobacteria from forest soil in a geothermal area.</title>
        <authorList>
            <person name="Rachmania M.K."/>
            <person name="Ningsih F."/>
            <person name="Sakai Y."/>
            <person name="Yabe S."/>
            <person name="Yokota A."/>
            <person name="Sjamsuridzal W."/>
        </authorList>
    </citation>
    <scope>NUCLEOTIDE SEQUENCE [LARGE SCALE GENOMIC DNA]</scope>
    <source>
        <strain evidence="2 3">S3.2.2.5</strain>
    </source>
</reference>
<keyword evidence="3" id="KW-1185">Reference proteome</keyword>
<gene>
    <name evidence="2" type="ORF">KDH_75990</name>
</gene>
<dbReference type="RefSeq" id="WP_338257941.1">
    <property type="nucleotide sequence ID" value="NZ_BSRI01000002.1"/>
</dbReference>
<evidence type="ECO:0000313" key="3">
    <source>
        <dbReference type="Proteomes" id="UP001344906"/>
    </source>
</evidence>
<evidence type="ECO:0000313" key="2">
    <source>
        <dbReference type="EMBL" id="GLV60780.1"/>
    </source>
</evidence>
<proteinExistence type="predicted"/>